<comment type="caution">
    <text evidence="1">The sequence shown here is derived from an EMBL/GenBank/DDBJ whole genome shotgun (WGS) entry which is preliminary data.</text>
</comment>
<dbReference type="AlphaFoldDB" id="A0A9Q9RFB5"/>
<sequence>MWTDQPSGLFSATPVHPPLSSTVSVAHPKIFQPPSEHEVSCSPLTTFRISYSLIVMRGGGGHTAGQRAHADLRSLSRNCLALSPDMYQLCCLTY</sequence>
<gene>
    <name evidence="1" type="ORF">C2S_14578</name>
</gene>
<protein>
    <submittedName>
        <fullName evidence="1">Uncharacterized protein</fullName>
    </submittedName>
</protein>
<evidence type="ECO:0000313" key="1">
    <source>
        <dbReference type="EMBL" id="VTT61473.1"/>
    </source>
</evidence>
<dbReference type="Proteomes" id="UP000760494">
    <property type="component" value="Unassembled WGS sequence"/>
</dbReference>
<organism evidence="1 2">
    <name type="scientific">Fusarium fujikuroi</name>
    <name type="common">Bakanae and foot rot disease fungus</name>
    <name type="synonym">Gibberella fujikuroi</name>
    <dbReference type="NCBI Taxonomy" id="5127"/>
    <lineage>
        <taxon>Eukaryota</taxon>
        <taxon>Fungi</taxon>
        <taxon>Dikarya</taxon>
        <taxon>Ascomycota</taxon>
        <taxon>Pezizomycotina</taxon>
        <taxon>Sordariomycetes</taxon>
        <taxon>Hypocreomycetidae</taxon>
        <taxon>Hypocreales</taxon>
        <taxon>Nectriaceae</taxon>
        <taxon>Fusarium</taxon>
        <taxon>Fusarium fujikuroi species complex</taxon>
    </lineage>
</organism>
<name>A0A9Q9RFB5_FUSFU</name>
<proteinExistence type="predicted"/>
<accession>A0A9Q9RFB5</accession>
<evidence type="ECO:0000313" key="2">
    <source>
        <dbReference type="Proteomes" id="UP000760494"/>
    </source>
</evidence>
<dbReference type="EMBL" id="CABFJX010000060">
    <property type="protein sequence ID" value="VTT61473.1"/>
    <property type="molecule type" value="Genomic_DNA"/>
</dbReference>
<reference evidence="1" key="1">
    <citation type="submission" date="2019-05" db="EMBL/GenBank/DDBJ databases">
        <authorList>
            <person name="Piombo E."/>
        </authorList>
    </citation>
    <scope>NUCLEOTIDE SEQUENCE</scope>
    <source>
        <strain evidence="1">C2S</strain>
    </source>
</reference>